<dbReference type="RefSeq" id="XP_038741299.1">
    <property type="nucleotide sequence ID" value="XM_038893486.1"/>
</dbReference>
<keyword evidence="3" id="KW-1185">Reference proteome</keyword>
<dbReference type="PANTHER" id="PTHR24148:SF64">
    <property type="entry name" value="HETEROKARYON INCOMPATIBILITY DOMAIN-CONTAINING PROTEIN"/>
    <property type="match status" value="1"/>
</dbReference>
<reference evidence="2" key="1">
    <citation type="submission" date="2020-03" db="EMBL/GenBank/DDBJ databases">
        <authorList>
            <person name="He L."/>
        </authorList>
    </citation>
    <scope>NUCLEOTIDE SEQUENCE</scope>
    <source>
        <strain evidence="2">CkLH20</strain>
    </source>
</reference>
<gene>
    <name evidence="2" type="ORF">CkaCkLH20_10772</name>
</gene>
<dbReference type="Pfam" id="PF06985">
    <property type="entry name" value="HET"/>
    <property type="match status" value="1"/>
</dbReference>
<organism evidence="2 3">
    <name type="scientific">Colletotrichum karsti</name>
    <dbReference type="NCBI Taxonomy" id="1095194"/>
    <lineage>
        <taxon>Eukaryota</taxon>
        <taxon>Fungi</taxon>
        <taxon>Dikarya</taxon>
        <taxon>Ascomycota</taxon>
        <taxon>Pezizomycotina</taxon>
        <taxon>Sordariomycetes</taxon>
        <taxon>Hypocreomycetidae</taxon>
        <taxon>Glomerellales</taxon>
        <taxon>Glomerellaceae</taxon>
        <taxon>Colletotrichum</taxon>
        <taxon>Colletotrichum boninense species complex</taxon>
    </lineage>
</organism>
<evidence type="ECO:0000259" key="1">
    <source>
        <dbReference type="Pfam" id="PF06985"/>
    </source>
</evidence>
<evidence type="ECO:0000313" key="2">
    <source>
        <dbReference type="EMBL" id="KAF9871838.1"/>
    </source>
</evidence>
<dbReference type="EMBL" id="JAATWM020000042">
    <property type="protein sequence ID" value="KAF9871838.1"/>
    <property type="molecule type" value="Genomic_DNA"/>
</dbReference>
<proteinExistence type="predicted"/>
<dbReference type="PANTHER" id="PTHR24148">
    <property type="entry name" value="ANKYRIN REPEAT DOMAIN-CONTAINING PROTEIN 39 HOMOLOG-RELATED"/>
    <property type="match status" value="1"/>
</dbReference>
<evidence type="ECO:0000313" key="3">
    <source>
        <dbReference type="Proteomes" id="UP000781932"/>
    </source>
</evidence>
<sequence>MYHYAQLPSERFIRLVNIVRDASSQHGFSLRLTTHSLSDLPPFWALSYTWGSPDFLEDGSEDTDHEERCFQIECDGHDLHVGETLFDFLRHTNQEMVARSELLHAHSQAATLARRLAVPERKFNFWIDAICIDQTNHDERSNQVRLMGEIYQSAHRVIAWLGSKQPNDNVQWVIRKFAPWMLHLSRSPTRSQVIKLLREVGHEMRRPDAEELVGAETCERWRRSYTDFFAFFARKRWLTRGWVVQEAAIPGRHAVIIQCGSSQFSWTTINAFATFILDVGWEDTLNERLNEDLPAWRRRPGTIERLWNPVSSSLPDFRSEVVNKSMVDWQNRRWGAVTDEHVRHAEVLHNFHRLRFYEFQNPVDHIYGTLGLMPLILGPKYPLGIRPSYEVPVDQAFIDVASWLIPHLPNLDVLGLAGVADGRRQGLPSWVPDFSFHGPEQYTSLQRLRQRRMKHARWYGPLDATRTSSISESPTPFARVDGNMLRLEGIQIDTIELLRKLEHDDQGIIRNISWIVDFCDRKGSYAMSNESFAEVVVKTLTADIRPRAISKKDYDAREDGWVRDCITYNWLLNKSYEDLELPRQSENNDSNAVDKSQPFITVDEALHRASQEGLPSRLADDPITKIVYFVTPGRQILKTQSGLLGLAPCEAQIGDEIWLVKGGRMPLILRRSQAGSYVLVGEVYVHGIMHGEMFTNELQAKFREVVLI</sequence>
<protein>
    <submittedName>
        <fullName evidence="2">Heterokaryon incompatibility protein</fullName>
    </submittedName>
</protein>
<reference evidence="2" key="2">
    <citation type="submission" date="2020-11" db="EMBL/GenBank/DDBJ databases">
        <title>Whole genome sequencing of Colletotrichum sp.</title>
        <authorList>
            <person name="Li H."/>
        </authorList>
    </citation>
    <scope>NUCLEOTIDE SEQUENCE</scope>
    <source>
        <strain evidence="2">CkLH20</strain>
    </source>
</reference>
<dbReference type="AlphaFoldDB" id="A0A9P6HV20"/>
<dbReference type="OrthoDB" id="4476201at2759"/>
<comment type="caution">
    <text evidence="2">The sequence shown here is derived from an EMBL/GenBank/DDBJ whole genome shotgun (WGS) entry which is preliminary data.</text>
</comment>
<dbReference type="Pfam" id="PF26639">
    <property type="entry name" value="Het-6_barrel"/>
    <property type="match status" value="1"/>
</dbReference>
<dbReference type="InterPro" id="IPR010730">
    <property type="entry name" value="HET"/>
</dbReference>
<dbReference type="GeneID" id="62166560"/>
<dbReference type="Proteomes" id="UP000781932">
    <property type="component" value="Unassembled WGS sequence"/>
</dbReference>
<feature type="domain" description="Heterokaryon incompatibility" evidence="1">
    <location>
        <begin position="44"/>
        <end position="246"/>
    </location>
</feature>
<name>A0A9P6HV20_9PEZI</name>
<accession>A0A9P6HV20</accession>
<dbReference type="InterPro" id="IPR052895">
    <property type="entry name" value="HetReg/Transcr_Mod"/>
</dbReference>